<dbReference type="Pfam" id="PF00059">
    <property type="entry name" value="Lectin_C"/>
    <property type="match status" value="1"/>
</dbReference>
<evidence type="ECO:0000313" key="1">
    <source>
        <dbReference type="EMBL" id="EFO87335.1"/>
    </source>
</evidence>
<dbReference type="Proteomes" id="UP000008281">
    <property type="component" value="Unassembled WGS sequence"/>
</dbReference>
<dbReference type="PROSITE" id="PS50041">
    <property type="entry name" value="C_TYPE_LECTIN_2"/>
    <property type="match status" value="1"/>
</dbReference>
<organism evidence="2">
    <name type="scientific">Caenorhabditis remanei</name>
    <name type="common">Caenorhabditis vulgaris</name>
    <dbReference type="NCBI Taxonomy" id="31234"/>
    <lineage>
        <taxon>Eukaryota</taxon>
        <taxon>Metazoa</taxon>
        <taxon>Ecdysozoa</taxon>
        <taxon>Nematoda</taxon>
        <taxon>Chromadorea</taxon>
        <taxon>Rhabditida</taxon>
        <taxon>Rhabditina</taxon>
        <taxon>Rhabditomorpha</taxon>
        <taxon>Rhabditoidea</taxon>
        <taxon>Rhabditidae</taxon>
        <taxon>Peloderinae</taxon>
        <taxon>Caenorhabditis</taxon>
    </lineage>
</organism>
<dbReference type="PANTHER" id="PTHR23062">
    <property type="entry name" value="HYPOTHETICAL PROTEIN C.ELEGANS"/>
    <property type="match status" value="1"/>
</dbReference>
<name>E3N5X2_CAERE</name>
<dbReference type="GeneID" id="9808431"/>
<dbReference type="STRING" id="31234.E3N5X2"/>
<dbReference type="InterPro" id="IPR001304">
    <property type="entry name" value="C-type_lectin-like"/>
</dbReference>
<dbReference type="OrthoDB" id="7357196at2759"/>
<dbReference type="Gene3D" id="3.10.100.10">
    <property type="entry name" value="Mannose-Binding Protein A, subunit A"/>
    <property type="match status" value="1"/>
</dbReference>
<accession>E3N5X2</accession>
<dbReference type="CTD" id="9808431"/>
<gene>
    <name evidence="1" type="primary">Cre-clec-172</name>
    <name evidence="1" type="ORF">CRE_31401</name>
</gene>
<dbReference type="eggNOG" id="KOG4297">
    <property type="taxonomic scope" value="Eukaryota"/>
</dbReference>
<proteinExistence type="predicted"/>
<dbReference type="KEGG" id="crq:GCK72_016353"/>
<dbReference type="CDD" id="cd00037">
    <property type="entry name" value="CLECT"/>
    <property type="match status" value="1"/>
</dbReference>
<keyword evidence="2" id="KW-1185">Reference proteome</keyword>
<reference evidence="1" key="1">
    <citation type="submission" date="2007-07" db="EMBL/GenBank/DDBJ databases">
        <title>PCAP assembly of the Caenorhabditis remanei genome.</title>
        <authorList>
            <consortium name="The Caenorhabditis remanei Sequencing Consortium"/>
            <person name="Wilson R.K."/>
        </authorList>
    </citation>
    <scope>NUCLEOTIDE SEQUENCE [LARGE SCALE GENOMIC DNA]</scope>
    <source>
        <strain evidence="1">PB4641</strain>
    </source>
</reference>
<dbReference type="GO" id="GO:0045087">
    <property type="term" value="P:innate immune response"/>
    <property type="evidence" value="ECO:0007669"/>
    <property type="project" value="TreeGrafter"/>
</dbReference>
<dbReference type="InterPro" id="IPR016187">
    <property type="entry name" value="CTDL_fold"/>
</dbReference>
<evidence type="ECO:0000313" key="2">
    <source>
        <dbReference type="Proteomes" id="UP000008281"/>
    </source>
</evidence>
<dbReference type="OMA" id="MNYVAAR"/>
<dbReference type="InterPro" id="IPR016186">
    <property type="entry name" value="C-type_lectin-like/link_sf"/>
</dbReference>
<dbReference type="HOGENOM" id="CLU_057197_1_0_1"/>
<dbReference type="SUPFAM" id="SSF56436">
    <property type="entry name" value="C-type lectin-like"/>
    <property type="match status" value="1"/>
</dbReference>
<dbReference type="RefSeq" id="XP_003096205.2">
    <property type="nucleotide sequence ID" value="XM_003096157.2"/>
</dbReference>
<dbReference type="AlphaFoldDB" id="E3N5X2"/>
<dbReference type="PANTHER" id="PTHR23062:SF11">
    <property type="entry name" value="C-TYPE LECTIN DOMAIN-CONTAINING PROTEIN"/>
    <property type="match status" value="1"/>
</dbReference>
<protein>
    <submittedName>
        <fullName evidence="1">CRE-CLEC-172 protein</fullName>
    </submittedName>
</protein>
<dbReference type="EMBL" id="DS268534">
    <property type="protein sequence ID" value="EFO87335.1"/>
    <property type="molecule type" value="Genomic_DNA"/>
</dbReference>
<dbReference type="SMART" id="SM00034">
    <property type="entry name" value="CLECT"/>
    <property type="match status" value="1"/>
</dbReference>
<sequence length="174" mass="20339">MIFHLILVYFLISFVQAQNKCINNNDDRYIDGACFTFFNIPLNFTAAQEYCQHHAPSAWSILAKETSDTQAIWLAKIAVTEFEMNSGYFWIGVYRETTYDNFKTMDGFYLRYQRFAVMNPSMNYVAARTSDGKWYTLPEERRLPFVCSYYPTNVVQAAANAPRVLKSLKELFYL</sequence>